<dbReference type="Proteomes" id="UP000355283">
    <property type="component" value="Unassembled WGS sequence"/>
</dbReference>
<dbReference type="AlphaFoldDB" id="A0A4D9D9H1"/>
<sequence>MALQSFSRGTGRVVTAVGAVSMNRRSMSIFRPLAMKPYQLPKTQQMFDTKAKPTYLKAPFDGVVTALGLGGLSLVFLRTMTGFGDMAFGVNKVEVQ</sequence>
<keyword evidence="2" id="KW-1185">Reference proteome</keyword>
<dbReference type="EMBL" id="SDOX01000005">
    <property type="protein sequence ID" value="TFJ87956.1"/>
    <property type="molecule type" value="Genomic_DNA"/>
</dbReference>
<protein>
    <submittedName>
        <fullName evidence="1">Uncharacterized protein</fullName>
    </submittedName>
</protein>
<organism evidence="1 2">
    <name type="scientific">Nannochloropsis salina CCMP1776</name>
    <dbReference type="NCBI Taxonomy" id="1027361"/>
    <lineage>
        <taxon>Eukaryota</taxon>
        <taxon>Sar</taxon>
        <taxon>Stramenopiles</taxon>
        <taxon>Ochrophyta</taxon>
        <taxon>Eustigmatophyceae</taxon>
        <taxon>Eustigmatales</taxon>
        <taxon>Monodopsidaceae</taxon>
        <taxon>Microchloropsis</taxon>
        <taxon>Microchloropsis salina</taxon>
    </lineage>
</organism>
<gene>
    <name evidence="1" type="ORF">NSK_001302</name>
</gene>
<reference evidence="1 2" key="1">
    <citation type="submission" date="2019-01" db="EMBL/GenBank/DDBJ databases">
        <title>Nuclear Genome Assembly of the Microalgal Biofuel strain Nannochloropsis salina CCMP1776.</title>
        <authorList>
            <person name="Hovde B."/>
        </authorList>
    </citation>
    <scope>NUCLEOTIDE SEQUENCE [LARGE SCALE GENOMIC DNA]</scope>
    <source>
        <strain evidence="1 2">CCMP1776</strain>
    </source>
</reference>
<evidence type="ECO:0000313" key="1">
    <source>
        <dbReference type="EMBL" id="TFJ87956.1"/>
    </source>
</evidence>
<comment type="caution">
    <text evidence="1">The sequence shown here is derived from an EMBL/GenBank/DDBJ whole genome shotgun (WGS) entry which is preliminary data.</text>
</comment>
<accession>A0A4D9D9H1</accession>
<evidence type="ECO:0000313" key="2">
    <source>
        <dbReference type="Proteomes" id="UP000355283"/>
    </source>
</evidence>
<name>A0A4D9D9H1_9STRA</name>
<proteinExistence type="predicted"/>